<dbReference type="Pfam" id="PF05199">
    <property type="entry name" value="GMC_oxred_C"/>
    <property type="match status" value="1"/>
</dbReference>
<comment type="similarity">
    <text evidence="2">Belongs to the GMC oxidoreductase family.</text>
</comment>
<dbReference type="STRING" id="34475.A0A4Y9YQC6"/>
<evidence type="ECO:0000256" key="1">
    <source>
        <dbReference type="ARBA" id="ARBA00001974"/>
    </source>
</evidence>
<evidence type="ECO:0000256" key="8">
    <source>
        <dbReference type="PIRSR" id="PIRSR000137-2"/>
    </source>
</evidence>
<keyword evidence="3" id="KW-0285">Flavoprotein</keyword>
<comment type="cofactor">
    <cofactor evidence="1 8">
        <name>FAD</name>
        <dbReference type="ChEBI" id="CHEBI:57692"/>
    </cofactor>
</comment>
<keyword evidence="4" id="KW-0732">Signal</keyword>
<accession>A0A4Y9YQC6</accession>
<sequence>MLSGLFTQCERIWMVSKFVALSDSMLTTDSAIEKLGNPGWNWENFYKYSKKSESFFVPERVSVGDYRDLYKSDTFGPVKLSFTQTSSGIERPVQQSLKLLGVETIDDSMSGETVGTFKVASDLDPATGKRCSAATVLTEAHVTKLVTETSKGEVVTTAVEFEHGGTLHKVLVGKEVILCAGTIQSPQILELSGIGDRNILEPLNIEVQKHLPSVGRNLQDHIVSTGLVLAMRDEVDLITSESMTDEKLTSRLRCTFLPLQAFSDRAESTIAELKAKVAREDEHYAPGLREQYELLSELLANPRYPAMELFVFPFDAVPPVELDGDVRSSITYSSQKPFPVLMPSILHPLSRGTIHICSSDPKRAPNIDPRYFEEEADMDVLLDAFKFTRKMSQMAPFQVIAGAELAPGPKAQTDEEIRAHIEKNLHTTWHSCGTCSMLPEDKGGVVDSKLKVYGTSNIRIVDLSILPLIVSVHTQTVAYGIAEMAADIIKEQNSANA</sequence>
<dbReference type="InterPro" id="IPR000172">
    <property type="entry name" value="GMC_OxRdtase_N"/>
</dbReference>
<evidence type="ECO:0000313" key="10">
    <source>
        <dbReference type="EMBL" id="TFY64565.1"/>
    </source>
</evidence>
<feature type="domain" description="Glucose-methanol-choline oxidoreductase N-terminal" evidence="9">
    <location>
        <begin position="181"/>
        <end position="195"/>
    </location>
</feature>
<dbReference type="PANTHER" id="PTHR11552:SF201">
    <property type="entry name" value="GLUCOSE-METHANOL-CHOLINE OXIDOREDUCTASE N-TERMINAL DOMAIN-CONTAINING PROTEIN"/>
    <property type="match status" value="1"/>
</dbReference>
<feature type="active site" description="Proton donor" evidence="7">
    <location>
        <position position="430"/>
    </location>
</feature>
<gene>
    <name evidence="10" type="ORF">EVJ58_g2548</name>
</gene>
<feature type="active site" description="Proton acceptor" evidence="7">
    <location>
        <position position="473"/>
    </location>
</feature>
<reference evidence="10 11" key="1">
    <citation type="submission" date="2019-01" db="EMBL/GenBank/DDBJ databases">
        <title>Genome sequencing of the rare red list fungi Fomitopsis rosea.</title>
        <authorList>
            <person name="Buettner E."/>
            <person name="Kellner H."/>
        </authorList>
    </citation>
    <scope>NUCLEOTIDE SEQUENCE [LARGE SCALE GENOMIC DNA]</scope>
    <source>
        <strain evidence="10 11">DSM 105464</strain>
    </source>
</reference>
<dbReference type="InterPro" id="IPR012132">
    <property type="entry name" value="GMC_OxRdtase"/>
</dbReference>
<keyword evidence="6" id="KW-0560">Oxidoreductase</keyword>
<evidence type="ECO:0000256" key="7">
    <source>
        <dbReference type="PIRSR" id="PIRSR000137-1"/>
    </source>
</evidence>
<evidence type="ECO:0000256" key="6">
    <source>
        <dbReference type="ARBA" id="ARBA00023002"/>
    </source>
</evidence>
<dbReference type="SUPFAM" id="SSF54373">
    <property type="entry name" value="FAD-linked reductases, C-terminal domain"/>
    <property type="match status" value="1"/>
</dbReference>
<dbReference type="PANTHER" id="PTHR11552">
    <property type="entry name" value="GLUCOSE-METHANOL-CHOLINE GMC OXIDOREDUCTASE"/>
    <property type="match status" value="1"/>
</dbReference>
<evidence type="ECO:0000259" key="9">
    <source>
        <dbReference type="PROSITE" id="PS00624"/>
    </source>
</evidence>
<evidence type="ECO:0000256" key="4">
    <source>
        <dbReference type="ARBA" id="ARBA00022729"/>
    </source>
</evidence>
<feature type="binding site" evidence="8">
    <location>
        <begin position="429"/>
        <end position="430"/>
    </location>
    <ligand>
        <name>FAD</name>
        <dbReference type="ChEBI" id="CHEBI:57692"/>
    </ligand>
</feature>
<evidence type="ECO:0000256" key="3">
    <source>
        <dbReference type="ARBA" id="ARBA00022630"/>
    </source>
</evidence>
<dbReference type="Proteomes" id="UP000298390">
    <property type="component" value="Unassembled WGS sequence"/>
</dbReference>
<protein>
    <recommendedName>
        <fullName evidence="9">Glucose-methanol-choline oxidoreductase N-terminal domain-containing protein</fullName>
    </recommendedName>
</protein>
<dbReference type="PROSITE" id="PS00624">
    <property type="entry name" value="GMC_OXRED_2"/>
    <property type="match status" value="1"/>
</dbReference>
<dbReference type="Pfam" id="PF00732">
    <property type="entry name" value="GMC_oxred_N"/>
    <property type="match status" value="1"/>
</dbReference>
<dbReference type="EMBL" id="SEKV01000095">
    <property type="protein sequence ID" value="TFY64565.1"/>
    <property type="molecule type" value="Genomic_DNA"/>
</dbReference>
<dbReference type="InterPro" id="IPR007867">
    <property type="entry name" value="GMC_OxRtase_C"/>
</dbReference>
<dbReference type="Gene3D" id="3.50.50.60">
    <property type="entry name" value="FAD/NAD(P)-binding domain"/>
    <property type="match status" value="1"/>
</dbReference>
<proteinExistence type="inferred from homology"/>
<evidence type="ECO:0000256" key="5">
    <source>
        <dbReference type="ARBA" id="ARBA00022827"/>
    </source>
</evidence>
<keyword evidence="5 8" id="KW-0274">FAD</keyword>
<dbReference type="AlphaFoldDB" id="A0A4Y9YQC6"/>
<dbReference type="SUPFAM" id="SSF51905">
    <property type="entry name" value="FAD/NAD(P)-binding domain"/>
    <property type="match status" value="1"/>
</dbReference>
<evidence type="ECO:0000256" key="2">
    <source>
        <dbReference type="ARBA" id="ARBA00010790"/>
    </source>
</evidence>
<dbReference type="Gene3D" id="3.30.560.10">
    <property type="entry name" value="Glucose Oxidase, domain 3"/>
    <property type="match status" value="1"/>
</dbReference>
<dbReference type="PIRSF" id="PIRSF000137">
    <property type="entry name" value="Alcohol_oxidase"/>
    <property type="match status" value="1"/>
</dbReference>
<feature type="binding site" evidence="8">
    <location>
        <position position="142"/>
    </location>
    <ligand>
        <name>FAD</name>
        <dbReference type="ChEBI" id="CHEBI:57692"/>
    </ligand>
</feature>
<dbReference type="GO" id="GO:0016614">
    <property type="term" value="F:oxidoreductase activity, acting on CH-OH group of donors"/>
    <property type="evidence" value="ECO:0007669"/>
    <property type="project" value="InterPro"/>
</dbReference>
<dbReference type="GO" id="GO:0050660">
    <property type="term" value="F:flavin adenine dinucleotide binding"/>
    <property type="evidence" value="ECO:0007669"/>
    <property type="project" value="InterPro"/>
</dbReference>
<dbReference type="InterPro" id="IPR036188">
    <property type="entry name" value="FAD/NAD-bd_sf"/>
</dbReference>
<evidence type="ECO:0000313" key="11">
    <source>
        <dbReference type="Proteomes" id="UP000298390"/>
    </source>
</evidence>
<name>A0A4Y9YQC6_9APHY</name>
<organism evidence="10 11">
    <name type="scientific">Rhodofomes roseus</name>
    <dbReference type="NCBI Taxonomy" id="34475"/>
    <lineage>
        <taxon>Eukaryota</taxon>
        <taxon>Fungi</taxon>
        <taxon>Dikarya</taxon>
        <taxon>Basidiomycota</taxon>
        <taxon>Agaricomycotina</taxon>
        <taxon>Agaricomycetes</taxon>
        <taxon>Polyporales</taxon>
        <taxon>Rhodofomes</taxon>
    </lineage>
</organism>
<comment type="caution">
    <text evidence="10">The sequence shown here is derived from an EMBL/GenBank/DDBJ whole genome shotgun (WGS) entry which is preliminary data.</text>
</comment>